<feature type="binding site" evidence="16">
    <location>
        <position position="2954"/>
    </location>
    <ligand>
        <name>Zn(2+)</name>
        <dbReference type="ChEBI" id="CHEBI:29105"/>
    </ligand>
</feature>
<feature type="binding site" evidence="16">
    <location>
        <position position="2951"/>
    </location>
    <ligand>
        <name>Zn(2+)</name>
        <dbReference type="ChEBI" id="CHEBI:29105"/>
    </ligand>
</feature>
<evidence type="ECO:0000259" key="22">
    <source>
        <dbReference type="PROSITE" id="PS50235"/>
    </source>
</evidence>
<evidence type="ECO:0000313" key="25">
    <source>
        <dbReference type="EMBL" id="KFD69021.1"/>
    </source>
</evidence>
<dbReference type="GO" id="GO:0016740">
    <property type="term" value="F:transferase activity"/>
    <property type="evidence" value="ECO:0007669"/>
    <property type="project" value="UniProtKB-KW"/>
</dbReference>
<dbReference type="GO" id="GO:0042555">
    <property type="term" value="C:MCM complex"/>
    <property type="evidence" value="ECO:0007669"/>
    <property type="project" value="InterPro"/>
</dbReference>
<dbReference type="PRINTS" id="PR01657">
    <property type="entry name" value="MCMFAMILY"/>
</dbReference>
<keyword evidence="19" id="KW-1133">Transmembrane helix</keyword>
<dbReference type="InterPro" id="IPR000868">
    <property type="entry name" value="Isochorismatase-like_dom"/>
</dbReference>
<sequence length="3464" mass="392286">MYINPTLVISWFSLLFLISSTEACNPAGYGNPYYYGVYQRPYPYYYGNCGGVGPWPCMKRRDGNPGEPQALCFVRIPKAMVLGVNYQAELEKAKEFITEFYVESSRRGKKFIYLEAVTKVASRREQCFVVDLKDVQEFDPDLVDNIVGNTRRYAQIFAEAVDQLIYEAAPDQLPPVKDCYDTYIYHRVTLEKDRQRERNETDKDPKKAFPAELMRRLYVLFLKFERHGNICLSEVYFKPPNGQEVLSIRQVKAQHVGKLVTVRGIVIRATEVKPLVTVATYICTACGHEIYHPITGPTFIPAEMCPSKECVESRASGRLILQVRGSKIMKFQEIRLQEHPDQVPVGSIPRTLTVQMSGENTRLVAPGDHAQMTGIFLPKLKTGFRQMIQGLLSDTFLELHHCICLSKTNEQVNQSDQQLTEEDIKTMAEEDFYERLTYSIAPEIFGHEDVKKALLLMLVGGVDRNPRGMKIRGSINICLMGDPGVAKSQLLTYVDRLALRSQYTTGRGSSGVGLTAAVVRDPLTGEFTLEGGALVLADQGVCCIDEFDKMLESDRTAIHEVMEQQTVSIAKAGIIATLNARTSILAAANPAYGKYNPKKSVEQNIQLPAALLSRFDLIWLIQDRPDRDNDLKLAKHITYVHAHGQEPPSKFKALDMRLIRAYIALCKRKQPNIPENLSEYLVGTYVELRREAKGNRDATYTSARTLLAILRLSTALARLRLSEMVIEEDVVEACRLMEASKESLRPIRDGRERVIQPVDRVFAILRELACASDGEVSMQEATNHCTRKGNYQLLPHSCSLFWRPSMQTIKCVVVGDGAVGKTCLLISYTTNKFPSEYVPTLVARLHVCMCSCEQKVEDFDEFALVVFKVFDNYAVTVMIGGEPYTLGLFDTAGQEDYDRLRPLSYPQTDVFLVCFSVVSPSSFENVREKWVPEITHHCSKTPFLLAGTQIDLREDSSVIDKLAKNRQKMITYEMGEKLAKELKAVKYVECSALTQKGLKNVFDEAILAALEPPPPEKRKRCNLLVSSTRTELGSNSSTLTDPGKAPYGHLTSTLLFHAVAMDFRRLSIPKTENPSQPHEIGESTLDDHKELCQGQSIPMFEEDTESRGLIGLRNMGNTCYMNSVLQALSNCPPLTEFMRVCWNACMEKEEIDKNRSVRIAAEFRTLLCLIWGRCPVASLTPFDLIEAIRLSHPGFRVHQQQDAQEFLRFFLDKLHEACKRFVYEWEVELLSRRKRLRPVSENSQDCVDSDTDSFVTCSSLCADDDEFAGRPCSNGFPAEEGDEYNIERRHTVSNTFRNELPVNGIAECSNSAQSAQSLTTSSFDNLRVLSKKPVRSTSIVTEIFNGRLLSSVKCLHCQRVSEMDEVFQDLSLPIPSRQQLEYLAAPADGSKAPSQEEQEDTGWLSWIASYVKEFISGVHVTLNDCFSTFFSPDSLSGDDMYQCGHCAKYKFQSRKMKSILSALRLRNGVKVCKLLELPEVLCLHVKRFRHDSYSSKKIGTMIQFPLHGLDLKQFVHKGIAYYCVSEVTTYDLIAVISHSGVTEGKNAIYSYRCVFPASSTGGHYIAYCFNHLNCQWYSFDDEVVGRVDPYVVENVQAYILFYQKTSNLMDSVRLSAGRLYEEFIKQPLSRAPFYVSVQWLARFNTFAEPGPVNNFDFLCCHGGVVSQLMKYSTEPYAVISEELWLLFEQWFGGGPRCHRLERCADCETYIVALNCRRILELKMLLRLKQKWDLNCCRSRNDVNSIGSQMPSVNFVCIKWFRKWQDFVLGKTDEIPGPIDNSCLSVDRKMSNPKSSNFDINGALIHPGGYVSSKLSAYARWTNLGFTLIRFFQKAYDESIADDWHFDRSPLETTLNRARSLCSCCNQIIRARSDGLRGEPKLTQQESKEIDKQKHEGKLVIMDQMTSSSYSVTSDRRCFVEPPNSFEKLPSKQMLVLGSCLCSLGVMWLAVTISLYGVTVEYYASLVYEARWLPAVLFLSGIFCLLVRQFKLESLFISCATCALYNFACCQVVFVVYAVNLHRSVHATAGLYEQASPSTFASQASSIQSFESNYSTLTSGQAATTNPLVQARLYYVKLCVAMCIICILGLIFGAILIWHLCRIALWNYVYTPLPRSLTKFFCTGGTVLLCLALFSCYFAFQVLSLPFSYVHTYMIQELLCGLTLFLQMVLQFILIFRPNRLLLKVMLLLNVCQFMQETFYSWNSYYISLYIHSSRAKLAIDLSYDQTVMTINFAAHFVRAMVTAYSAVRLASVLNVSLQWALPKEKVKLGNSMYRLLIAITCVYLLLAICHIAIDICYTAMVHIYRTLVAFTGISVLYLAMIGISLSYYVRSKVDIALALSAVFVLMTMSVSAHALYVYTDTSLNKLLLNHLETLGRDKRQPSMMHFAEAGLSFISLVVSLVTAFVLFRVMHIQSVRVTRESGSSLAKVLVALWYCAVLLFLLTTVEALMNILIRQNWQLFDNTVAYNVLDILSMYLLSTVQLHVTFKRNNHFAFPLIVLFFLLLFEVLTTYNYLSSYTNYMQLLIVLNRLTSSLFESVVQVGQPAHDQRAVYSLDFADNGTLLPLSQVSLLLVSHAIQLLQWALTVVSVTVNLCREMPPRLHNYALIVIDMQEEFRPLCEQILKEINLTINRCRERRVPIIFTQHGHRQLRLDAGQLIDHWGSAIKYGSKEWQLLPELDIQADDYILSEKKRYDAFYGTLLAEILRKQQVQQMSREVQEIIMESDAENSGDTGTLSSELQTPEESEESSFLELFNDFIANEHPAFASLPSTVEQSSSAQQLIRDLWLDMMNFMPFPRRRRRLEQYNTINDVVNLIKQSKKVMVLTGAGVSVSCGIPDFRSKGGLYEMLHSKFPELSDPQTIFDIKYFRYNPRPFFVFAKVNTSARCCFLFCPLQEIYPDLFSPSLTHRFIKYLELEGKLLRNYTQNIDSLENAAGIERVVYCHGSFTTASCITCKFKVDIEKIKPDILEGRIPICPHCGTQAKKSIMKPDVVFFGEDLPSAFHTNLTKDQSEVDLLLVIGSSLKVGPVNAIPGMLRDDVPQVLINREPLPNYTFDVELLGNCDEIFNELALRLGEPFSAVCKNHNFLREMNLNSSAGGSSKFEKESIEQQQVVYENMGGCSSQPNVPTSSGLSVEMGKVETEQNAQSAQVYLEKWKYKSDSTTTRNVPDDAFLYLPPYRYLFPGAELKGIYLKKSSAEMKPTDSEALSPDSASSIVNVDVREAWQLVDELASSVDSVLASSDYIEHLYATLFERTLVTGVPSVSSRFNIPIRHYEDVEMLTNARESLDNWIAVAGSIKALGDVWDDCDSWSFLDMMLCPFCQARLSMHDFLEHLPSCVSPVVEEIPLCERKNFETVLCGHTDSISSGRCMHFRAVCRAHRHINFPNCLDGTQICGYPYVFHAFLHPFSESRACILPCKRWRDKNVLHSILLISTSETHSKDKRENCNNNIKAKVNLKTVSIETA</sequence>
<dbReference type="Pfam" id="PF00493">
    <property type="entry name" value="MCM"/>
    <property type="match status" value="1"/>
</dbReference>
<evidence type="ECO:0000256" key="1">
    <source>
        <dbReference type="ARBA" id="ARBA00004123"/>
    </source>
</evidence>
<accession>A0A085NHS5</accession>
<evidence type="ECO:0000256" key="12">
    <source>
        <dbReference type="ARBA" id="ARBA00023125"/>
    </source>
</evidence>
<dbReference type="Gene3D" id="3.30.2230.10">
    <property type="entry name" value="DUSP-like"/>
    <property type="match status" value="1"/>
</dbReference>
<dbReference type="CDD" id="cd01874">
    <property type="entry name" value="Cdc42"/>
    <property type="match status" value="1"/>
</dbReference>
<comment type="similarity">
    <text evidence="2">Belongs to the isochorismatase family.</text>
</comment>
<dbReference type="InterPro" id="IPR001394">
    <property type="entry name" value="Peptidase_C19_UCH"/>
</dbReference>
<evidence type="ECO:0000256" key="4">
    <source>
        <dbReference type="ARBA" id="ARBA00022481"/>
    </source>
</evidence>
<evidence type="ECO:0000259" key="23">
    <source>
        <dbReference type="PROSITE" id="PS50305"/>
    </source>
</evidence>
<dbReference type="InterPro" id="IPR041562">
    <property type="entry name" value="MCM_lid"/>
</dbReference>
<dbReference type="GO" id="GO:0051130">
    <property type="term" value="P:positive regulation of cellular component organization"/>
    <property type="evidence" value="ECO:0007669"/>
    <property type="project" value="UniProtKB-ARBA"/>
</dbReference>
<dbReference type="InterPro" id="IPR008050">
    <property type="entry name" value="MCM7"/>
</dbReference>
<feature type="transmembrane region" description="Helical" evidence="19">
    <location>
        <begin position="2306"/>
        <end position="2328"/>
    </location>
</feature>
<dbReference type="PROSITE" id="PS00847">
    <property type="entry name" value="MCM_1"/>
    <property type="match status" value="1"/>
</dbReference>
<dbReference type="InterPro" id="IPR001806">
    <property type="entry name" value="Small_GTPase"/>
</dbReference>
<dbReference type="SUPFAM" id="SSF50249">
    <property type="entry name" value="Nucleic acid-binding proteins"/>
    <property type="match status" value="1"/>
</dbReference>
<feature type="transmembrane region" description="Helical" evidence="19">
    <location>
        <begin position="1934"/>
        <end position="1957"/>
    </location>
</feature>
<comment type="subcellular location">
    <subcellularLocation>
        <location evidence="1">Nucleus</location>
    </subcellularLocation>
</comment>
<dbReference type="PROSITE" id="PS50235">
    <property type="entry name" value="USP_3"/>
    <property type="match status" value="1"/>
</dbReference>
<feature type="transmembrane region" description="Helical" evidence="19">
    <location>
        <begin position="2389"/>
        <end position="2407"/>
    </location>
</feature>
<dbReference type="Gene3D" id="2.40.50.140">
    <property type="entry name" value="Nucleic acid-binding proteins"/>
    <property type="match status" value="1"/>
</dbReference>
<dbReference type="Gene3D" id="3.40.50.850">
    <property type="entry name" value="Isochorismatase-like"/>
    <property type="match status" value="1"/>
</dbReference>
<dbReference type="InterPro" id="IPR026591">
    <property type="entry name" value="Sirtuin_cat_small_dom_sf"/>
</dbReference>
<feature type="domain" description="DUSP" evidence="24">
    <location>
        <begin position="1607"/>
        <end position="1702"/>
    </location>
</feature>
<evidence type="ECO:0000259" key="24">
    <source>
        <dbReference type="PROSITE" id="PS51283"/>
    </source>
</evidence>
<dbReference type="PROSITE" id="PS00972">
    <property type="entry name" value="USP_1"/>
    <property type="match status" value="1"/>
</dbReference>
<feature type="transmembrane region" description="Helical" evidence="19">
    <location>
        <begin position="2493"/>
        <end position="2514"/>
    </location>
</feature>
<keyword evidence="9" id="KW-0347">Helicase</keyword>
<dbReference type="Pfam" id="PF02146">
    <property type="entry name" value="SIR2"/>
    <property type="match status" value="1"/>
</dbReference>
<dbReference type="Pfam" id="PF06337">
    <property type="entry name" value="DUSP"/>
    <property type="match status" value="1"/>
</dbReference>
<dbReference type="Pfam" id="PF17855">
    <property type="entry name" value="MCM_lid"/>
    <property type="match status" value="1"/>
</dbReference>
<dbReference type="InterPro" id="IPR031327">
    <property type="entry name" value="MCM"/>
</dbReference>
<dbReference type="Gene3D" id="3.30.1640.10">
    <property type="entry name" value="mini-chromosome maintenance (MCM) complex, chain A, domain 1"/>
    <property type="match status" value="1"/>
</dbReference>
<dbReference type="Pfam" id="PF00443">
    <property type="entry name" value="UCH"/>
    <property type="match status" value="1"/>
</dbReference>
<feature type="transmembrane region" description="Helical" evidence="19">
    <location>
        <begin position="2119"/>
        <end position="2139"/>
    </location>
</feature>
<dbReference type="PROSITE" id="PS51419">
    <property type="entry name" value="RAB"/>
    <property type="match status" value="1"/>
</dbReference>
<dbReference type="GO" id="GO:0016579">
    <property type="term" value="P:protein deubiquitination"/>
    <property type="evidence" value="ECO:0007669"/>
    <property type="project" value="InterPro"/>
</dbReference>
<dbReference type="GO" id="GO:0070403">
    <property type="term" value="F:NAD+ binding"/>
    <property type="evidence" value="ECO:0007669"/>
    <property type="project" value="InterPro"/>
</dbReference>
<dbReference type="GO" id="GO:0046872">
    <property type="term" value="F:metal ion binding"/>
    <property type="evidence" value="ECO:0007669"/>
    <property type="project" value="UniProtKB-KW"/>
</dbReference>
<dbReference type="InterPro" id="IPR003000">
    <property type="entry name" value="Sirtuin"/>
</dbReference>
<evidence type="ECO:0000256" key="6">
    <source>
        <dbReference type="ARBA" id="ARBA00022705"/>
    </source>
</evidence>
<dbReference type="InterPro" id="IPR012340">
    <property type="entry name" value="NA-bd_OB-fold"/>
</dbReference>
<dbReference type="InterPro" id="IPR033762">
    <property type="entry name" value="MCM_OB"/>
</dbReference>
<dbReference type="PROSITE" id="PS51283">
    <property type="entry name" value="DUSP"/>
    <property type="match status" value="1"/>
</dbReference>
<keyword evidence="15" id="KW-0131">Cell cycle</keyword>
<dbReference type="InterPro" id="IPR005225">
    <property type="entry name" value="Small_GTP-bd"/>
</dbReference>
<feature type="compositionally biased region" description="Polar residues" evidence="18">
    <location>
        <begin position="2729"/>
        <end position="2740"/>
    </location>
</feature>
<feature type="transmembrane region" description="Helical" evidence="19">
    <location>
        <begin position="2073"/>
        <end position="2099"/>
    </location>
</feature>
<dbReference type="GO" id="GO:0005634">
    <property type="term" value="C:nucleus"/>
    <property type="evidence" value="ECO:0007669"/>
    <property type="project" value="UniProtKB-SubCell"/>
</dbReference>
<evidence type="ECO:0000256" key="10">
    <source>
        <dbReference type="ARBA" id="ARBA00022840"/>
    </source>
</evidence>
<dbReference type="InterPro" id="IPR027925">
    <property type="entry name" value="MCM_N"/>
</dbReference>
<dbReference type="EMBL" id="KL367499">
    <property type="protein sequence ID" value="KFD69021.1"/>
    <property type="molecule type" value="Genomic_DNA"/>
</dbReference>
<evidence type="ECO:0000259" key="21">
    <source>
        <dbReference type="PROSITE" id="PS50051"/>
    </source>
</evidence>
<evidence type="ECO:0000256" key="13">
    <source>
        <dbReference type="ARBA" id="ARBA00023242"/>
    </source>
</evidence>
<feature type="chain" id="PRO_5001795897" description="DNA helicase" evidence="20">
    <location>
        <begin position="24"/>
        <end position="3464"/>
    </location>
</feature>
<dbReference type="PANTHER" id="PTHR11630:SF26">
    <property type="entry name" value="DNA REPLICATION LICENSING FACTOR MCM7"/>
    <property type="match status" value="1"/>
</dbReference>
<dbReference type="FunFam" id="3.40.50.300:FF:000288">
    <property type="entry name" value="DNA replication licensing factor MCM7"/>
    <property type="match status" value="1"/>
</dbReference>
<feature type="domain" description="MCM C-terminal AAA(+) ATPase" evidence="21">
    <location>
        <begin position="432"/>
        <end position="637"/>
    </location>
</feature>
<dbReference type="InterPro" id="IPR026590">
    <property type="entry name" value="Ssirtuin_cat_dom"/>
</dbReference>
<evidence type="ECO:0000256" key="14">
    <source>
        <dbReference type="ARBA" id="ARBA00023288"/>
    </source>
</evidence>
<evidence type="ECO:0000256" key="18">
    <source>
        <dbReference type="SAM" id="MobiDB-lite"/>
    </source>
</evidence>
<comment type="similarity">
    <text evidence="17">Belongs to the MCM family.</text>
</comment>
<keyword evidence="14" id="KW-0449">Lipoprotein</keyword>
<proteinExistence type="inferred from homology"/>
<dbReference type="InterPro" id="IPR038765">
    <property type="entry name" value="Papain-like_cys_pep_sf"/>
</dbReference>
<feature type="signal peptide" evidence="20">
    <location>
        <begin position="1"/>
        <end position="23"/>
    </location>
</feature>
<dbReference type="GO" id="GO:0004843">
    <property type="term" value="F:cysteine-type deubiquitinase activity"/>
    <property type="evidence" value="ECO:0007669"/>
    <property type="project" value="InterPro"/>
</dbReference>
<gene>
    <name evidence="25" type="ORF">M514_18824</name>
</gene>
<keyword evidence="13" id="KW-0539">Nucleus</keyword>
<dbReference type="GO" id="GO:0003924">
    <property type="term" value="F:GTPase activity"/>
    <property type="evidence" value="ECO:0007669"/>
    <property type="project" value="InterPro"/>
</dbReference>
<protein>
    <recommendedName>
        <fullName evidence="3">DNA helicase</fullName>
        <ecNumber evidence="3">3.6.4.12</ecNumber>
    </recommendedName>
</protein>
<keyword evidence="11" id="KW-0520">NAD</keyword>
<keyword evidence="5" id="KW-0808">Transferase</keyword>
<keyword evidence="19" id="KW-0472">Membrane</keyword>
<dbReference type="PANTHER" id="PTHR11630">
    <property type="entry name" value="DNA REPLICATION LICENSING FACTOR MCM FAMILY MEMBER"/>
    <property type="match status" value="1"/>
</dbReference>
<evidence type="ECO:0000256" key="7">
    <source>
        <dbReference type="ARBA" id="ARBA00022741"/>
    </source>
</evidence>
<evidence type="ECO:0000256" key="3">
    <source>
        <dbReference type="ARBA" id="ARBA00012551"/>
    </source>
</evidence>
<feature type="transmembrane region" description="Helical" evidence="19">
    <location>
        <begin position="2335"/>
        <end position="2358"/>
    </location>
</feature>
<dbReference type="Gene3D" id="3.30.1600.10">
    <property type="entry name" value="SIR2/SIRT2 'Small Domain"/>
    <property type="match status" value="1"/>
</dbReference>
<keyword evidence="19" id="KW-0812">Transmembrane</keyword>
<dbReference type="SMART" id="SM00695">
    <property type="entry name" value="DUSP"/>
    <property type="match status" value="1"/>
</dbReference>
<keyword evidence="4" id="KW-0488">Methylation</keyword>
<dbReference type="GO" id="GO:0009653">
    <property type="term" value="P:anatomical structure morphogenesis"/>
    <property type="evidence" value="ECO:0007669"/>
    <property type="project" value="UniProtKB-ARBA"/>
</dbReference>
<dbReference type="GO" id="GO:0017116">
    <property type="term" value="F:single-stranded DNA helicase activity"/>
    <property type="evidence" value="ECO:0007669"/>
    <property type="project" value="TreeGrafter"/>
</dbReference>
<dbReference type="SMART" id="SM00350">
    <property type="entry name" value="MCM"/>
    <property type="match status" value="1"/>
</dbReference>
<evidence type="ECO:0000256" key="8">
    <source>
        <dbReference type="ARBA" id="ARBA00022801"/>
    </source>
</evidence>
<dbReference type="Gene3D" id="2.20.28.10">
    <property type="match status" value="1"/>
</dbReference>
<dbReference type="CDD" id="cd00431">
    <property type="entry name" value="cysteine_hydrolases"/>
    <property type="match status" value="1"/>
</dbReference>
<evidence type="ECO:0000256" key="16">
    <source>
        <dbReference type="PROSITE-ProRule" id="PRU00236"/>
    </source>
</evidence>
<keyword evidence="10 17" id="KW-0067">ATP-binding</keyword>
<dbReference type="SUPFAM" id="SSF52540">
    <property type="entry name" value="P-loop containing nucleoside triphosphate hydrolases"/>
    <property type="match status" value="2"/>
</dbReference>
<dbReference type="Gene3D" id="3.40.50.300">
    <property type="entry name" value="P-loop containing nucleotide triphosphate hydrolases"/>
    <property type="match status" value="2"/>
</dbReference>
<dbReference type="SUPFAM" id="SSF54001">
    <property type="entry name" value="Cysteine proteinases"/>
    <property type="match status" value="1"/>
</dbReference>
<evidence type="ECO:0000256" key="2">
    <source>
        <dbReference type="ARBA" id="ARBA00006336"/>
    </source>
</evidence>
<dbReference type="SMART" id="SM00175">
    <property type="entry name" value="RAB"/>
    <property type="match status" value="1"/>
</dbReference>
<dbReference type="NCBIfam" id="TIGR00231">
    <property type="entry name" value="small_GTP"/>
    <property type="match status" value="1"/>
</dbReference>
<feature type="domain" description="Deacetylase sirtuin-type" evidence="23">
    <location>
        <begin position="2801"/>
        <end position="3076"/>
    </location>
</feature>
<dbReference type="GO" id="GO:0005525">
    <property type="term" value="F:GTP binding"/>
    <property type="evidence" value="ECO:0007669"/>
    <property type="project" value="InterPro"/>
</dbReference>
<dbReference type="PROSITE" id="PS50051">
    <property type="entry name" value="MCM_2"/>
    <property type="match status" value="1"/>
</dbReference>
<keyword evidence="7 17" id="KW-0547">Nucleotide-binding</keyword>
<feature type="binding site" evidence="16">
    <location>
        <position position="2975"/>
    </location>
    <ligand>
        <name>Zn(2+)</name>
        <dbReference type="ChEBI" id="CHEBI:29105"/>
    </ligand>
</feature>
<evidence type="ECO:0000256" key="19">
    <source>
        <dbReference type="SAM" id="Phobius"/>
    </source>
</evidence>
<dbReference type="PROSITE" id="PS51421">
    <property type="entry name" value="RAS"/>
    <property type="match status" value="1"/>
</dbReference>
<feature type="domain" description="USP" evidence="22">
    <location>
        <begin position="1110"/>
        <end position="1605"/>
    </location>
</feature>
<dbReference type="InterPro" id="IPR037874">
    <property type="entry name" value="Cdc42"/>
</dbReference>
<dbReference type="InterPro" id="IPR029035">
    <property type="entry name" value="DHS-like_NAD/FAD-binding_dom"/>
</dbReference>
<dbReference type="InterPro" id="IPR035927">
    <property type="entry name" value="DUSP-like_sf"/>
</dbReference>
<keyword evidence="16" id="KW-0479">Metal-binding</keyword>
<dbReference type="SMART" id="SM00174">
    <property type="entry name" value="RHO"/>
    <property type="match status" value="1"/>
</dbReference>
<dbReference type="FunFam" id="3.40.50.300:FF:003285">
    <property type="entry name" value="Uncharacterized protein"/>
    <property type="match status" value="1"/>
</dbReference>
<keyword evidence="20" id="KW-0732">Signal</keyword>
<feature type="region of interest" description="Disordered" evidence="18">
    <location>
        <begin position="2722"/>
        <end position="2744"/>
    </location>
</feature>
<feature type="transmembrane region" description="Helical" evidence="19">
    <location>
        <begin position="2275"/>
        <end position="2300"/>
    </location>
</feature>
<feature type="binding site" evidence="16">
    <location>
        <position position="2978"/>
    </location>
    <ligand>
        <name>Zn(2+)</name>
        <dbReference type="ChEBI" id="CHEBI:29105"/>
    </ligand>
</feature>
<evidence type="ECO:0000256" key="17">
    <source>
        <dbReference type="RuleBase" id="RU004070"/>
    </source>
</evidence>
<dbReference type="InterPro" id="IPR006615">
    <property type="entry name" value="Pept_C19_DUSP"/>
</dbReference>
<feature type="transmembrane region" description="Helical" evidence="19">
    <location>
        <begin position="2465"/>
        <end position="2486"/>
    </location>
</feature>
<feature type="transmembrane region" description="Helical" evidence="19">
    <location>
        <begin position="1994"/>
        <end position="2018"/>
    </location>
</feature>
<dbReference type="SMART" id="SM00173">
    <property type="entry name" value="RAS"/>
    <property type="match status" value="1"/>
</dbReference>
<evidence type="ECO:0000256" key="20">
    <source>
        <dbReference type="SAM" id="SignalP"/>
    </source>
</evidence>
<evidence type="ECO:0000256" key="9">
    <source>
        <dbReference type="ARBA" id="ARBA00022806"/>
    </source>
</evidence>
<dbReference type="InterPro" id="IPR028889">
    <property type="entry name" value="USP"/>
</dbReference>
<evidence type="ECO:0000256" key="5">
    <source>
        <dbReference type="ARBA" id="ARBA00022679"/>
    </source>
</evidence>
<dbReference type="InterPro" id="IPR001208">
    <property type="entry name" value="MCM_dom"/>
</dbReference>
<dbReference type="CDD" id="cd02674">
    <property type="entry name" value="Peptidase_C19R"/>
    <property type="match status" value="1"/>
</dbReference>
<feature type="active site" description="Proton acceptor" evidence="16">
    <location>
        <position position="2943"/>
    </location>
</feature>
<name>A0A085NHS5_9BILA</name>
<keyword evidence="12 17" id="KW-0238">DNA-binding</keyword>
<dbReference type="InterPro" id="IPR018525">
    <property type="entry name" value="MCM_CS"/>
</dbReference>
<dbReference type="InterPro" id="IPR036380">
    <property type="entry name" value="Isochorismatase-like_sf"/>
</dbReference>
<feature type="transmembrane region" description="Helical" evidence="19">
    <location>
        <begin position="2428"/>
        <end position="2453"/>
    </location>
</feature>
<dbReference type="PRINTS" id="PR01663">
    <property type="entry name" value="MCMPROTEIN7"/>
</dbReference>
<dbReference type="Pfam" id="PF00071">
    <property type="entry name" value="Ras"/>
    <property type="match status" value="2"/>
</dbReference>
<evidence type="ECO:0000256" key="11">
    <source>
        <dbReference type="ARBA" id="ARBA00023027"/>
    </source>
</evidence>
<keyword evidence="6" id="KW-0235">DNA replication</keyword>
<dbReference type="Pfam" id="PF00857">
    <property type="entry name" value="Isochorismatase"/>
    <property type="match status" value="1"/>
</dbReference>
<dbReference type="CDD" id="cd17758">
    <property type="entry name" value="MCM7"/>
    <property type="match status" value="1"/>
</dbReference>
<dbReference type="SUPFAM" id="SSF143791">
    <property type="entry name" value="DUSP-like"/>
    <property type="match status" value="2"/>
</dbReference>
<evidence type="ECO:0000256" key="15">
    <source>
        <dbReference type="ARBA" id="ARBA00023306"/>
    </source>
</evidence>
<dbReference type="Gene3D" id="3.90.70.10">
    <property type="entry name" value="Cysteine proteinases"/>
    <property type="match status" value="1"/>
</dbReference>
<dbReference type="GO" id="GO:0005524">
    <property type="term" value="F:ATP binding"/>
    <property type="evidence" value="ECO:0007669"/>
    <property type="project" value="UniProtKB-KW"/>
</dbReference>
<organism evidence="25">
    <name type="scientific">Trichuris suis</name>
    <name type="common">pig whipworm</name>
    <dbReference type="NCBI Taxonomy" id="68888"/>
    <lineage>
        <taxon>Eukaryota</taxon>
        <taxon>Metazoa</taxon>
        <taxon>Ecdysozoa</taxon>
        <taxon>Nematoda</taxon>
        <taxon>Enoplea</taxon>
        <taxon>Dorylaimia</taxon>
        <taxon>Trichinellida</taxon>
        <taxon>Trichuridae</taxon>
        <taxon>Trichuris</taxon>
    </lineage>
</organism>
<feature type="transmembrane region" description="Helical" evidence="19">
    <location>
        <begin position="2151"/>
        <end position="2175"/>
    </location>
</feature>
<dbReference type="Gene3D" id="3.40.50.1220">
    <property type="entry name" value="TPP-binding domain"/>
    <property type="match status" value="1"/>
</dbReference>
<dbReference type="PROSITE" id="PS50305">
    <property type="entry name" value="SIRTUIN"/>
    <property type="match status" value="1"/>
</dbReference>
<dbReference type="InterPro" id="IPR018200">
    <property type="entry name" value="USP_CS"/>
</dbReference>
<dbReference type="PROSITE" id="PS51420">
    <property type="entry name" value="RHO"/>
    <property type="match status" value="1"/>
</dbReference>
<dbReference type="Proteomes" id="UP000030758">
    <property type="component" value="Unassembled WGS sequence"/>
</dbReference>
<reference evidence="25" key="1">
    <citation type="journal article" date="2014" name="Nat. Genet.">
        <title>Genome and transcriptome of the porcine whipworm Trichuris suis.</title>
        <authorList>
            <person name="Jex A.R."/>
            <person name="Nejsum P."/>
            <person name="Schwarz E.M."/>
            <person name="Hu L."/>
            <person name="Young N.D."/>
            <person name="Hall R.S."/>
            <person name="Korhonen P.K."/>
            <person name="Liao S."/>
            <person name="Thamsborg S."/>
            <person name="Xia J."/>
            <person name="Xu P."/>
            <person name="Wang S."/>
            <person name="Scheerlinck J.P."/>
            <person name="Hofmann A."/>
            <person name="Sternberg P.W."/>
            <person name="Wang J."/>
            <person name="Gasser R.B."/>
        </authorList>
    </citation>
    <scope>NUCLEOTIDE SEQUENCE [LARGE SCALE GENOMIC DNA]</scope>
    <source>
        <strain evidence="25">DCEP-RM93F</strain>
    </source>
</reference>
<dbReference type="SUPFAM" id="SSF52467">
    <property type="entry name" value="DHS-like NAD/FAD-binding domain"/>
    <property type="match status" value="1"/>
</dbReference>
<dbReference type="GO" id="GO:0003697">
    <property type="term" value="F:single-stranded DNA binding"/>
    <property type="evidence" value="ECO:0007669"/>
    <property type="project" value="TreeGrafter"/>
</dbReference>
<dbReference type="EC" id="3.6.4.12" evidence="3"/>
<dbReference type="SUPFAM" id="SSF52499">
    <property type="entry name" value="Isochorismatase-like hydrolases"/>
    <property type="match status" value="1"/>
</dbReference>
<keyword evidence="16" id="KW-0862">Zinc</keyword>
<dbReference type="Pfam" id="PF17207">
    <property type="entry name" value="MCM_OB"/>
    <property type="match status" value="1"/>
</dbReference>
<dbReference type="GO" id="GO:0006270">
    <property type="term" value="P:DNA replication initiation"/>
    <property type="evidence" value="ECO:0007669"/>
    <property type="project" value="InterPro"/>
</dbReference>
<dbReference type="Pfam" id="PF14551">
    <property type="entry name" value="MCM_N"/>
    <property type="match status" value="1"/>
</dbReference>
<keyword evidence="8" id="KW-0378">Hydrolase</keyword>
<dbReference type="GO" id="GO:0006271">
    <property type="term" value="P:DNA strand elongation involved in DNA replication"/>
    <property type="evidence" value="ECO:0007669"/>
    <property type="project" value="TreeGrafter"/>
</dbReference>
<dbReference type="InterPro" id="IPR027417">
    <property type="entry name" value="P-loop_NTPase"/>
</dbReference>
<dbReference type="GO" id="GO:0000727">
    <property type="term" value="P:double-strand break repair via break-induced replication"/>
    <property type="evidence" value="ECO:0007669"/>
    <property type="project" value="TreeGrafter"/>
</dbReference>